<sequence>MMLLLTFQMHSIKAKIEWSYIEKFWHYHNSFSNTQFLFLNLWRHVLVIHFFPVSSRDAFFNVTTI</sequence>
<gene>
    <name evidence="1" type="ORF">HYPBUDRAFT_232416</name>
</gene>
<dbReference type="EMBL" id="KV454545">
    <property type="protein sequence ID" value="ODV65290.1"/>
    <property type="molecule type" value="Genomic_DNA"/>
</dbReference>
<reference evidence="2" key="1">
    <citation type="submission" date="2016-05" db="EMBL/GenBank/DDBJ databases">
        <title>Comparative genomics of biotechnologically important yeasts.</title>
        <authorList>
            <consortium name="DOE Joint Genome Institute"/>
            <person name="Riley R."/>
            <person name="Haridas S."/>
            <person name="Wolfe K.H."/>
            <person name="Lopes M.R."/>
            <person name="Hittinger C.T."/>
            <person name="Goker M."/>
            <person name="Salamov A."/>
            <person name="Wisecaver J."/>
            <person name="Long T.M."/>
            <person name="Aerts A.L."/>
            <person name="Barry K."/>
            <person name="Choi C."/>
            <person name="Clum A."/>
            <person name="Coughlan A.Y."/>
            <person name="Deshpande S."/>
            <person name="Douglass A.P."/>
            <person name="Hanson S.J."/>
            <person name="Klenk H.-P."/>
            <person name="Labutti K."/>
            <person name="Lapidus A."/>
            <person name="Lindquist E."/>
            <person name="Lipzen A."/>
            <person name="Meier-Kolthoff J.P."/>
            <person name="Ohm R.A."/>
            <person name="Otillar R.P."/>
            <person name="Pangilinan J."/>
            <person name="Peng Y."/>
            <person name="Rokas A."/>
            <person name="Rosa C.A."/>
            <person name="Scheuner C."/>
            <person name="Sibirny A.A."/>
            <person name="Slot J.C."/>
            <person name="Stielow J.B."/>
            <person name="Sun H."/>
            <person name="Kurtzman C.P."/>
            <person name="Blackwell M."/>
            <person name="Grigoriev I.V."/>
            <person name="Jeffries T.W."/>
        </authorList>
    </citation>
    <scope>NUCLEOTIDE SEQUENCE [LARGE SCALE GENOMIC DNA]</scope>
    <source>
        <strain evidence="2">NRRL Y-1933</strain>
    </source>
</reference>
<proteinExistence type="predicted"/>
<evidence type="ECO:0000313" key="2">
    <source>
        <dbReference type="Proteomes" id="UP000095085"/>
    </source>
</evidence>
<organism evidence="1 2">
    <name type="scientific">Hyphopichia burtonii NRRL Y-1933</name>
    <dbReference type="NCBI Taxonomy" id="984485"/>
    <lineage>
        <taxon>Eukaryota</taxon>
        <taxon>Fungi</taxon>
        <taxon>Dikarya</taxon>
        <taxon>Ascomycota</taxon>
        <taxon>Saccharomycotina</taxon>
        <taxon>Pichiomycetes</taxon>
        <taxon>Debaryomycetaceae</taxon>
        <taxon>Hyphopichia</taxon>
    </lineage>
</organism>
<dbReference type="GeneID" id="30997700"/>
<name>A0A1E4RDG6_9ASCO</name>
<evidence type="ECO:0000313" key="1">
    <source>
        <dbReference type="EMBL" id="ODV65290.1"/>
    </source>
</evidence>
<dbReference type="Proteomes" id="UP000095085">
    <property type="component" value="Unassembled WGS sequence"/>
</dbReference>
<accession>A0A1E4RDG6</accession>
<keyword evidence="2" id="KW-1185">Reference proteome</keyword>
<dbReference type="RefSeq" id="XP_020074357.1">
    <property type="nucleotide sequence ID" value="XM_020223151.1"/>
</dbReference>
<protein>
    <submittedName>
        <fullName evidence="1">Uncharacterized protein</fullName>
    </submittedName>
</protein>
<dbReference type="AlphaFoldDB" id="A0A1E4RDG6"/>